<evidence type="ECO:0000313" key="1">
    <source>
        <dbReference type="EMBL" id="KAH3875571.1"/>
    </source>
</evidence>
<comment type="caution">
    <text evidence="1">The sequence shown here is derived from an EMBL/GenBank/DDBJ whole genome shotgun (WGS) entry which is preliminary data.</text>
</comment>
<keyword evidence="2" id="KW-1185">Reference proteome</keyword>
<evidence type="ECO:0000313" key="2">
    <source>
        <dbReference type="Proteomes" id="UP000828390"/>
    </source>
</evidence>
<sequence>MVSGSAAEHYSTVFFMPHKFLMKLKRIPRMANTPSTVCAQCHYLCHVLSARLLMKRTCR</sequence>
<accession>A0A9D4MG25</accession>
<dbReference type="Proteomes" id="UP000828390">
    <property type="component" value="Unassembled WGS sequence"/>
</dbReference>
<name>A0A9D4MG25_DREPO</name>
<dbReference type="EMBL" id="JAIWYP010000002">
    <property type="protein sequence ID" value="KAH3875571.1"/>
    <property type="molecule type" value="Genomic_DNA"/>
</dbReference>
<organism evidence="1 2">
    <name type="scientific">Dreissena polymorpha</name>
    <name type="common">Zebra mussel</name>
    <name type="synonym">Mytilus polymorpha</name>
    <dbReference type="NCBI Taxonomy" id="45954"/>
    <lineage>
        <taxon>Eukaryota</taxon>
        <taxon>Metazoa</taxon>
        <taxon>Spiralia</taxon>
        <taxon>Lophotrochozoa</taxon>
        <taxon>Mollusca</taxon>
        <taxon>Bivalvia</taxon>
        <taxon>Autobranchia</taxon>
        <taxon>Heteroconchia</taxon>
        <taxon>Euheterodonta</taxon>
        <taxon>Imparidentia</taxon>
        <taxon>Neoheterodontei</taxon>
        <taxon>Myida</taxon>
        <taxon>Dreissenoidea</taxon>
        <taxon>Dreissenidae</taxon>
        <taxon>Dreissena</taxon>
    </lineage>
</organism>
<reference evidence="1" key="1">
    <citation type="journal article" date="2019" name="bioRxiv">
        <title>The Genome of the Zebra Mussel, Dreissena polymorpha: A Resource for Invasive Species Research.</title>
        <authorList>
            <person name="McCartney M.A."/>
            <person name="Auch B."/>
            <person name="Kono T."/>
            <person name="Mallez S."/>
            <person name="Zhang Y."/>
            <person name="Obille A."/>
            <person name="Becker A."/>
            <person name="Abrahante J.E."/>
            <person name="Garbe J."/>
            <person name="Badalamenti J.P."/>
            <person name="Herman A."/>
            <person name="Mangelson H."/>
            <person name="Liachko I."/>
            <person name="Sullivan S."/>
            <person name="Sone E.D."/>
            <person name="Koren S."/>
            <person name="Silverstein K.A.T."/>
            <person name="Beckman K.B."/>
            <person name="Gohl D.M."/>
        </authorList>
    </citation>
    <scope>NUCLEOTIDE SEQUENCE</scope>
    <source>
        <strain evidence="1">Duluth1</strain>
        <tissue evidence="1">Whole animal</tissue>
    </source>
</reference>
<gene>
    <name evidence="1" type="ORF">DPMN_038840</name>
</gene>
<dbReference type="AlphaFoldDB" id="A0A9D4MG25"/>
<reference evidence="1" key="2">
    <citation type="submission" date="2020-11" db="EMBL/GenBank/DDBJ databases">
        <authorList>
            <person name="McCartney M.A."/>
            <person name="Auch B."/>
            <person name="Kono T."/>
            <person name="Mallez S."/>
            <person name="Becker A."/>
            <person name="Gohl D.M."/>
            <person name="Silverstein K.A.T."/>
            <person name="Koren S."/>
            <person name="Bechman K.B."/>
            <person name="Herman A."/>
            <person name="Abrahante J.E."/>
            <person name="Garbe J."/>
        </authorList>
    </citation>
    <scope>NUCLEOTIDE SEQUENCE</scope>
    <source>
        <strain evidence="1">Duluth1</strain>
        <tissue evidence="1">Whole animal</tissue>
    </source>
</reference>
<proteinExistence type="predicted"/>
<protein>
    <submittedName>
        <fullName evidence="1">Uncharacterized protein</fullName>
    </submittedName>
</protein>